<dbReference type="InterPro" id="IPR020904">
    <property type="entry name" value="Sc_DH/Rdtase_CS"/>
</dbReference>
<evidence type="ECO:0000256" key="3">
    <source>
        <dbReference type="ARBA" id="ARBA00037096"/>
    </source>
</evidence>
<dbReference type="GO" id="GO:0016491">
    <property type="term" value="F:oxidoreductase activity"/>
    <property type="evidence" value="ECO:0007669"/>
    <property type="project" value="UniProtKB-KW"/>
</dbReference>
<evidence type="ECO:0000256" key="4">
    <source>
        <dbReference type="RuleBase" id="RU000363"/>
    </source>
</evidence>
<comment type="similarity">
    <text evidence="1 4">Belongs to the short-chain dehydrogenases/reductases (SDR) family.</text>
</comment>
<name>A0A7E4V4G3_PANRE</name>
<dbReference type="Proteomes" id="UP000492821">
    <property type="component" value="Unassembled WGS sequence"/>
</dbReference>
<keyword evidence="5" id="KW-1185">Reference proteome</keyword>
<accession>A0A7E4V4G3</accession>
<proteinExistence type="inferred from homology"/>
<dbReference type="PRINTS" id="PR00080">
    <property type="entry name" value="SDRFAMILY"/>
</dbReference>
<dbReference type="InterPro" id="IPR036291">
    <property type="entry name" value="NAD(P)-bd_dom_sf"/>
</dbReference>
<organism evidence="5 6">
    <name type="scientific">Panagrellus redivivus</name>
    <name type="common">Microworm</name>
    <dbReference type="NCBI Taxonomy" id="6233"/>
    <lineage>
        <taxon>Eukaryota</taxon>
        <taxon>Metazoa</taxon>
        <taxon>Ecdysozoa</taxon>
        <taxon>Nematoda</taxon>
        <taxon>Chromadorea</taxon>
        <taxon>Rhabditida</taxon>
        <taxon>Tylenchina</taxon>
        <taxon>Panagrolaimomorpha</taxon>
        <taxon>Panagrolaimoidea</taxon>
        <taxon>Panagrolaimidae</taxon>
        <taxon>Panagrellus</taxon>
    </lineage>
</organism>
<dbReference type="Pfam" id="PF00106">
    <property type="entry name" value="adh_short"/>
    <property type="match status" value="1"/>
</dbReference>
<dbReference type="PROSITE" id="PS00061">
    <property type="entry name" value="ADH_SHORT"/>
    <property type="match status" value="1"/>
</dbReference>
<dbReference type="GO" id="GO:0016020">
    <property type="term" value="C:membrane"/>
    <property type="evidence" value="ECO:0007669"/>
    <property type="project" value="TreeGrafter"/>
</dbReference>
<evidence type="ECO:0000256" key="1">
    <source>
        <dbReference type="ARBA" id="ARBA00006484"/>
    </source>
</evidence>
<evidence type="ECO:0000256" key="2">
    <source>
        <dbReference type="ARBA" id="ARBA00023002"/>
    </source>
</evidence>
<reference evidence="6" key="2">
    <citation type="submission" date="2020-10" db="UniProtKB">
        <authorList>
            <consortium name="WormBaseParasite"/>
        </authorList>
    </citation>
    <scope>IDENTIFICATION</scope>
</reference>
<comment type="function">
    <text evidence="3">Putative oxidoreductase.</text>
</comment>
<dbReference type="Gene3D" id="3.40.50.720">
    <property type="entry name" value="NAD(P)-binding Rossmann-like Domain"/>
    <property type="match status" value="1"/>
</dbReference>
<dbReference type="WBParaSite" id="Pan_g15936.t1">
    <property type="protein sequence ID" value="Pan_g15936.t1"/>
    <property type="gene ID" value="Pan_g15936"/>
</dbReference>
<dbReference type="PANTHER" id="PTHR44196:SF1">
    <property type="entry name" value="DEHYDROGENASE_REDUCTASE SDR FAMILY MEMBER 7B"/>
    <property type="match status" value="1"/>
</dbReference>
<protein>
    <submittedName>
        <fullName evidence="6">Dehydrogenase/reductase SDR family protein 7-like</fullName>
    </submittedName>
</protein>
<evidence type="ECO:0000313" key="5">
    <source>
        <dbReference type="Proteomes" id="UP000492821"/>
    </source>
</evidence>
<sequence>MSSLPAVSEALVKFQNKVLIPYWPYAAVPAAVVGTLKLIEWLAPGPGHNDRLNLQDKTVLISGASSGLGRALAFEFYKRGAKVIVVARSLDKLAQLCADLEATKSECGNPHEPVYRYIDLSELGDEAAAQRQVDDLVSLAIDGKTIDVLVNNAGMSMRGSCTDTSMKVQRQVMECNYFGHVLLTKMLLDHIPDNGAILVTSSLQGKVALPYRSAYSASKHALQAFFDSLRCEDRPNLQILTVSAGYINTGFGSRALNADGHPTGIEDPNQKQGYSAEDAAYRIVNRLVRRDTEYVMASFTHRLAIALRYFTPNLLFWMLHKRGQSDTHGKKQS</sequence>
<dbReference type="AlphaFoldDB" id="A0A7E4V4G3"/>
<evidence type="ECO:0000313" key="6">
    <source>
        <dbReference type="WBParaSite" id="Pan_g15936.t1"/>
    </source>
</evidence>
<dbReference type="SUPFAM" id="SSF51735">
    <property type="entry name" value="NAD(P)-binding Rossmann-fold domains"/>
    <property type="match status" value="1"/>
</dbReference>
<reference evidence="5" key="1">
    <citation type="journal article" date="2013" name="Genetics">
        <title>The draft genome and transcriptome of Panagrellus redivivus are shaped by the harsh demands of a free-living lifestyle.</title>
        <authorList>
            <person name="Srinivasan J."/>
            <person name="Dillman A.R."/>
            <person name="Macchietto M.G."/>
            <person name="Heikkinen L."/>
            <person name="Lakso M."/>
            <person name="Fracchia K.M."/>
            <person name="Antoshechkin I."/>
            <person name="Mortazavi A."/>
            <person name="Wong G."/>
            <person name="Sternberg P.W."/>
        </authorList>
    </citation>
    <scope>NUCLEOTIDE SEQUENCE [LARGE SCALE GENOMIC DNA]</scope>
    <source>
        <strain evidence="5">MT8872</strain>
    </source>
</reference>
<keyword evidence="2" id="KW-0560">Oxidoreductase</keyword>
<dbReference type="PANTHER" id="PTHR44196">
    <property type="entry name" value="DEHYDROGENASE/REDUCTASE SDR FAMILY MEMBER 7B"/>
    <property type="match status" value="1"/>
</dbReference>
<dbReference type="PRINTS" id="PR00081">
    <property type="entry name" value="GDHRDH"/>
</dbReference>
<dbReference type="InterPro" id="IPR002347">
    <property type="entry name" value="SDR_fam"/>
</dbReference>